<dbReference type="GO" id="GO:0019252">
    <property type="term" value="P:starch biosynthetic process"/>
    <property type="evidence" value="ECO:0007669"/>
    <property type="project" value="UniProtKB-KW"/>
</dbReference>
<dbReference type="PANTHER" id="PTHR46083:SF3">
    <property type="entry name" value="UDP-GLYCOSYLTRANSFERASE SUPERFAMILY PROTEIN"/>
    <property type="match status" value="1"/>
</dbReference>
<feature type="domain" description="Starch synthase catalytic" evidence="9">
    <location>
        <begin position="220"/>
        <end position="458"/>
    </location>
</feature>
<feature type="compositionally biased region" description="Polar residues" evidence="8">
    <location>
        <begin position="51"/>
        <end position="60"/>
    </location>
</feature>
<keyword evidence="5" id="KW-0808">Transferase</keyword>
<dbReference type="Gene3D" id="3.40.50.2000">
    <property type="entry name" value="Glycogen Phosphorylase B"/>
    <property type="match status" value="2"/>
</dbReference>
<keyword evidence="11" id="KW-1185">Reference proteome</keyword>
<dbReference type="GO" id="GO:0009011">
    <property type="term" value="F:alpha-1,4-glucan glucosyltransferase (ADP-glucose donor) activity"/>
    <property type="evidence" value="ECO:0007669"/>
    <property type="project" value="UniProtKB-EC"/>
</dbReference>
<reference evidence="10" key="1">
    <citation type="submission" date="2020-05" db="EMBL/GenBank/DDBJ databases">
        <title>WGS assembly of Panicum virgatum.</title>
        <authorList>
            <person name="Lovell J.T."/>
            <person name="Jenkins J."/>
            <person name="Shu S."/>
            <person name="Juenger T.E."/>
            <person name="Schmutz J."/>
        </authorList>
    </citation>
    <scope>NUCLEOTIDE SEQUENCE</scope>
    <source>
        <strain evidence="10">AP13</strain>
    </source>
</reference>
<comment type="pathway">
    <text evidence="2">Glycan biosynthesis; starch biosynthesis.</text>
</comment>
<comment type="caution">
    <text evidence="10">The sequence shown here is derived from an EMBL/GenBank/DDBJ whole genome shotgun (WGS) entry which is preliminary data.</text>
</comment>
<keyword evidence="6" id="KW-0750">Starch biosynthesis</keyword>
<gene>
    <name evidence="10" type="ORF">PVAP13_1KG535900</name>
</gene>
<organism evidence="10 11">
    <name type="scientific">Panicum virgatum</name>
    <name type="common">Blackwell switchgrass</name>
    <dbReference type="NCBI Taxonomy" id="38727"/>
    <lineage>
        <taxon>Eukaryota</taxon>
        <taxon>Viridiplantae</taxon>
        <taxon>Streptophyta</taxon>
        <taxon>Embryophyta</taxon>
        <taxon>Tracheophyta</taxon>
        <taxon>Spermatophyta</taxon>
        <taxon>Magnoliopsida</taxon>
        <taxon>Liliopsida</taxon>
        <taxon>Poales</taxon>
        <taxon>Poaceae</taxon>
        <taxon>PACMAD clade</taxon>
        <taxon>Panicoideae</taxon>
        <taxon>Panicodae</taxon>
        <taxon>Paniceae</taxon>
        <taxon>Panicinae</taxon>
        <taxon>Panicum</taxon>
        <taxon>Panicum sect. Hiantes</taxon>
    </lineage>
</organism>
<feature type="coiled-coil region" evidence="7">
    <location>
        <begin position="112"/>
        <end position="139"/>
    </location>
</feature>
<dbReference type="Pfam" id="PF08323">
    <property type="entry name" value="Glyco_transf_5"/>
    <property type="match status" value="1"/>
</dbReference>
<evidence type="ECO:0000256" key="7">
    <source>
        <dbReference type="SAM" id="Coils"/>
    </source>
</evidence>
<sequence>METTRLVVGAAMRAPPTPQLRRRRLPHPRGGVHCLPFARAARPALLTRCSYSRKGNSNSRGKAPRESSGTVRLDVEESSDQGTKLANDQRKGDIRELFIQAQRNILYLNKQRLLATEELKKLQDENELLLQEIEVLEMEVQGVPLEALQSSRFCELLLRIDTMVISGMINMQEASDLREKVVNNRNIIQSTFSDIHHKANTELLSELRLFLRKPIEKPLHVVHICSELEPIASCGSLSTYVAGVSCAVQGKGNLVEVIMPKYTSINTDGIHGLRKAEAEYESYFGGIWHKNRIWIGTSSGVGLILIEPTQLTYFNRDMLRGYPDDFERFSYFSRASLDYIVKSGKKPDVLHIHNWETAIVAPLFWDIFAHQGLENTRILLTCQDLDSQCLEEPNKLEMCGLDPRKLHRADRLQDPNETHLVNILKGGIVYSNKVVLMSSIHSKDVITRGLRHGLEATLTVHKEKILVASHGLDGELWDPSKDIYLPRRYSADDIEGKSVCREALKRRLGFHSGSSIIVGCICDGYSDIHNLKEAVHVALRRSAQVIFMEKLGSVVNSTIRALKEEFIDLDDSIAFIEEYDETLPHLVYAGSDIILCSSFEDPSLQIAMKAIKYGCAPIQINFPSDESRQSEGNDCRNRVMSKYIISTYGELSLLQALDNFKNDPSLWVQRIKDGMIKGLAWDAECYDLHWEAYSFIRKL</sequence>
<dbReference type="InterPro" id="IPR013534">
    <property type="entry name" value="Starch_synth_cat_dom"/>
</dbReference>
<evidence type="ECO:0000256" key="8">
    <source>
        <dbReference type="SAM" id="MobiDB-lite"/>
    </source>
</evidence>
<keyword evidence="7" id="KW-0175">Coiled coil</keyword>
<name>A0A8T0XTN4_PANVG</name>
<protein>
    <recommendedName>
        <fullName evidence="3">starch synthase</fullName>
        <ecNumber evidence="3">2.4.1.21</ecNumber>
    </recommendedName>
</protein>
<feature type="region of interest" description="Disordered" evidence="8">
    <location>
        <begin position="1"/>
        <end position="27"/>
    </location>
</feature>
<dbReference type="SUPFAM" id="SSF53756">
    <property type="entry name" value="UDP-Glycosyltransferase/glycogen phosphorylase"/>
    <property type="match status" value="1"/>
</dbReference>
<dbReference type="EC" id="2.4.1.21" evidence="3"/>
<evidence type="ECO:0000256" key="4">
    <source>
        <dbReference type="ARBA" id="ARBA00022676"/>
    </source>
</evidence>
<evidence type="ECO:0000256" key="3">
    <source>
        <dbReference type="ARBA" id="ARBA00012588"/>
    </source>
</evidence>
<evidence type="ECO:0000313" key="10">
    <source>
        <dbReference type="EMBL" id="KAG2662405.1"/>
    </source>
</evidence>
<keyword evidence="4" id="KW-0328">Glycosyltransferase</keyword>
<proteinExistence type="predicted"/>
<evidence type="ECO:0000256" key="5">
    <source>
        <dbReference type="ARBA" id="ARBA00022679"/>
    </source>
</evidence>
<evidence type="ECO:0000256" key="2">
    <source>
        <dbReference type="ARBA" id="ARBA00004727"/>
    </source>
</evidence>
<dbReference type="PANTHER" id="PTHR46083">
    <property type="match status" value="1"/>
</dbReference>
<dbReference type="EMBL" id="CM029037">
    <property type="protein sequence ID" value="KAG2662405.1"/>
    <property type="molecule type" value="Genomic_DNA"/>
</dbReference>
<dbReference type="Proteomes" id="UP000823388">
    <property type="component" value="Chromosome 1K"/>
</dbReference>
<dbReference type="AlphaFoldDB" id="A0A8T0XTN4"/>
<feature type="region of interest" description="Disordered" evidence="8">
    <location>
        <begin position="51"/>
        <end position="87"/>
    </location>
</feature>
<dbReference type="OrthoDB" id="2018403at2759"/>
<evidence type="ECO:0000256" key="6">
    <source>
        <dbReference type="ARBA" id="ARBA00022922"/>
    </source>
</evidence>
<evidence type="ECO:0000259" key="9">
    <source>
        <dbReference type="Pfam" id="PF08323"/>
    </source>
</evidence>
<comment type="catalytic activity">
    <reaction evidence="1">
        <text>[(1-&gt;4)-alpha-D-glucosyl](n) + ADP-alpha-D-glucose = [(1-&gt;4)-alpha-D-glucosyl](n+1) + ADP + H(+)</text>
        <dbReference type="Rhea" id="RHEA:18189"/>
        <dbReference type="Rhea" id="RHEA-COMP:9584"/>
        <dbReference type="Rhea" id="RHEA-COMP:9587"/>
        <dbReference type="ChEBI" id="CHEBI:15378"/>
        <dbReference type="ChEBI" id="CHEBI:15444"/>
        <dbReference type="ChEBI" id="CHEBI:57498"/>
        <dbReference type="ChEBI" id="CHEBI:456216"/>
        <dbReference type="EC" id="2.4.1.21"/>
    </reaction>
</comment>
<evidence type="ECO:0000256" key="1">
    <source>
        <dbReference type="ARBA" id="ARBA00001478"/>
    </source>
</evidence>
<evidence type="ECO:0000313" key="11">
    <source>
        <dbReference type="Proteomes" id="UP000823388"/>
    </source>
</evidence>
<accession>A0A8T0XTN4</accession>